<dbReference type="Proteomes" id="UP001239994">
    <property type="component" value="Unassembled WGS sequence"/>
</dbReference>
<keyword evidence="2" id="KW-1185">Reference proteome</keyword>
<name>A0AAD8ZUL4_9TELE</name>
<feature type="non-terminal residue" evidence="1">
    <location>
        <position position="71"/>
    </location>
</feature>
<dbReference type="AlphaFoldDB" id="A0AAD8ZUL4"/>
<organism evidence="1 2">
    <name type="scientific">Electrophorus voltai</name>
    <dbReference type="NCBI Taxonomy" id="2609070"/>
    <lineage>
        <taxon>Eukaryota</taxon>
        <taxon>Metazoa</taxon>
        <taxon>Chordata</taxon>
        <taxon>Craniata</taxon>
        <taxon>Vertebrata</taxon>
        <taxon>Euteleostomi</taxon>
        <taxon>Actinopterygii</taxon>
        <taxon>Neopterygii</taxon>
        <taxon>Teleostei</taxon>
        <taxon>Ostariophysi</taxon>
        <taxon>Gymnotiformes</taxon>
        <taxon>Gymnotoidei</taxon>
        <taxon>Gymnotidae</taxon>
        <taxon>Electrophorus</taxon>
    </lineage>
</organism>
<gene>
    <name evidence="1" type="ORF">P4O66_019501</name>
</gene>
<sequence length="71" mass="8510">SSFVTYKGFNLFFRRKLPRMQQHNWSSIFQSSHITPLLHSLPWLPVAARIRFKTLMLAYKAQKWTSSFIHE</sequence>
<accession>A0AAD8ZUL4</accession>
<comment type="caution">
    <text evidence="1">The sequence shown here is derived from an EMBL/GenBank/DDBJ whole genome shotgun (WGS) entry which is preliminary data.</text>
</comment>
<feature type="non-terminal residue" evidence="1">
    <location>
        <position position="1"/>
    </location>
</feature>
<protein>
    <submittedName>
        <fullName evidence="1">Uncharacterized protein</fullName>
    </submittedName>
</protein>
<evidence type="ECO:0000313" key="1">
    <source>
        <dbReference type="EMBL" id="KAK1805150.1"/>
    </source>
</evidence>
<proteinExistence type="predicted"/>
<reference evidence="1" key="1">
    <citation type="submission" date="2023-03" db="EMBL/GenBank/DDBJ databases">
        <title>Electrophorus voltai genome.</title>
        <authorList>
            <person name="Bian C."/>
        </authorList>
    </citation>
    <scope>NUCLEOTIDE SEQUENCE</scope>
    <source>
        <strain evidence="1">CB-2022</strain>
        <tissue evidence="1">Muscle</tissue>
    </source>
</reference>
<evidence type="ECO:0000313" key="2">
    <source>
        <dbReference type="Proteomes" id="UP001239994"/>
    </source>
</evidence>
<dbReference type="EMBL" id="JAROKS010000003">
    <property type="protein sequence ID" value="KAK1805150.1"/>
    <property type="molecule type" value="Genomic_DNA"/>
</dbReference>